<reference evidence="4" key="1">
    <citation type="submission" date="2020-10" db="EMBL/GenBank/DDBJ databases">
        <authorList>
            <person name="Gilroy R."/>
        </authorList>
    </citation>
    <scope>NUCLEOTIDE SEQUENCE</scope>
    <source>
        <strain evidence="4">CHK184-25365</strain>
    </source>
</reference>
<evidence type="ECO:0000313" key="4">
    <source>
        <dbReference type="EMBL" id="HIR41280.1"/>
    </source>
</evidence>
<dbReference type="InterPro" id="IPR001387">
    <property type="entry name" value="Cro/C1-type_HTH"/>
</dbReference>
<evidence type="ECO:0000256" key="2">
    <source>
        <dbReference type="SAM" id="Phobius"/>
    </source>
</evidence>
<organism evidence="4 5">
    <name type="scientific">Candidatus Egerieicola pullicola</name>
    <dbReference type="NCBI Taxonomy" id="2840775"/>
    <lineage>
        <taxon>Bacteria</taxon>
        <taxon>Bacillati</taxon>
        <taxon>Bacillota</taxon>
        <taxon>Clostridia</taxon>
        <taxon>Eubacteriales</taxon>
        <taxon>Oscillospiraceae</taxon>
        <taxon>Oscillospiraceae incertae sedis</taxon>
        <taxon>Candidatus Egerieicola</taxon>
    </lineage>
</organism>
<dbReference type="GO" id="GO:0003677">
    <property type="term" value="F:DNA binding"/>
    <property type="evidence" value="ECO:0007669"/>
    <property type="project" value="UniProtKB-KW"/>
</dbReference>
<gene>
    <name evidence="4" type="ORF">IAB36_05590</name>
</gene>
<dbReference type="EMBL" id="DVGY01000124">
    <property type="protein sequence ID" value="HIR41280.1"/>
    <property type="molecule type" value="Genomic_DNA"/>
</dbReference>
<comment type="caution">
    <text evidence="4">The sequence shown here is derived from an EMBL/GenBank/DDBJ whole genome shotgun (WGS) entry which is preliminary data.</text>
</comment>
<dbReference type="PANTHER" id="PTHR46558:SF4">
    <property type="entry name" value="DNA-BIDING PHAGE PROTEIN"/>
    <property type="match status" value="1"/>
</dbReference>
<feature type="domain" description="HTH cro/C1-type" evidence="3">
    <location>
        <begin position="10"/>
        <end position="64"/>
    </location>
</feature>
<dbReference type="SUPFAM" id="SSF47413">
    <property type="entry name" value="lambda repressor-like DNA-binding domains"/>
    <property type="match status" value="1"/>
</dbReference>
<keyword evidence="2" id="KW-1133">Transmembrane helix</keyword>
<proteinExistence type="predicted"/>
<evidence type="ECO:0000259" key="3">
    <source>
        <dbReference type="PROSITE" id="PS50943"/>
    </source>
</evidence>
<keyword evidence="2" id="KW-0472">Membrane</keyword>
<dbReference type="PROSITE" id="PS50943">
    <property type="entry name" value="HTH_CROC1"/>
    <property type="match status" value="1"/>
</dbReference>
<evidence type="ECO:0000313" key="5">
    <source>
        <dbReference type="Proteomes" id="UP000886749"/>
    </source>
</evidence>
<dbReference type="Pfam" id="PF01381">
    <property type="entry name" value="HTH_3"/>
    <property type="match status" value="1"/>
</dbReference>
<keyword evidence="1" id="KW-0238">DNA-binding</keyword>
<feature type="transmembrane region" description="Helical" evidence="2">
    <location>
        <begin position="102"/>
        <end position="124"/>
    </location>
</feature>
<reference evidence="4" key="2">
    <citation type="journal article" date="2021" name="PeerJ">
        <title>Extensive microbial diversity within the chicken gut microbiome revealed by metagenomics and culture.</title>
        <authorList>
            <person name="Gilroy R."/>
            <person name="Ravi A."/>
            <person name="Getino M."/>
            <person name="Pursley I."/>
            <person name="Horton D.L."/>
            <person name="Alikhan N.F."/>
            <person name="Baker D."/>
            <person name="Gharbi K."/>
            <person name="Hall N."/>
            <person name="Watson M."/>
            <person name="Adriaenssens E.M."/>
            <person name="Foster-Nyarko E."/>
            <person name="Jarju S."/>
            <person name="Secka A."/>
            <person name="Antonio M."/>
            <person name="Oren A."/>
            <person name="Chaudhuri R.R."/>
            <person name="La Ragione R."/>
            <person name="Hildebrand F."/>
            <person name="Pallen M.J."/>
        </authorList>
    </citation>
    <scope>NUCLEOTIDE SEQUENCE</scope>
    <source>
        <strain evidence="4">CHK184-25365</strain>
    </source>
</reference>
<protein>
    <submittedName>
        <fullName evidence="4">Helix-turn-helix transcriptional regulator</fullName>
    </submittedName>
</protein>
<dbReference type="Gene3D" id="1.10.260.40">
    <property type="entry name" value="lambda repressor-like DNA-binding domains"/>
    <property type="match status" value="1"/>
</dbReference>
<accession>A0A9D1DE68</accession>
<dbReference type="SMART" id="SM00530">
    <property type="entry name" value="HTH_XRE"/>
    <property type="match status" value="1"/>
</dbReference>
<feature type="transmembrane region" description="Helical" evidence="2">
    <location>
        <begin position="130"/>
        <end position="148"/>
    </location>
</feature>
<dbReference type="InterPro" id="IPR010982">
    <property type="entry name" value="Lambda_DNA-bd_dom_sf"/>
</dbReference>
<dbReference type="CDD" id="cd00093">
    <property type="entry name" value="HTH_XRE"/>
    <property type="match status" value="1"/>
</dbReference>
<evidence type="ECO:0000256" key="1">
    <source>
        <dbReference type="ARBA" id="ARBA00023125"/>
    </source>
</evidence>
<dbReference type="AlphaFoldDB" id="A0A9D1DE68"/>
<dbReference type="PANTHER" id="PTHR46558">
    <property type="entry name" value="TRACRIPTIONAL REGULATORY PROTEIN-RELATED-RELATED"/>
    <property type="match status" value="1"/>
</dbReference>
<keyword evidence="2" id="KW-0812">Transmembrane</keyword>
<name>A0A9D1DE68_9FIRM</name>
<sequence>MDQEKIGTFIAACRKEAGYTQAVLGEKLGVTDRAVSKWETGKSLPDPSLMLPLCQLLGITVNELLTGKRIAMEDYRQKAEENLLALKQQEIQNSKKLLNLEWFIGTLSTVSCLIMVFAACFATQILGWRIGLLAAALVFLACGIAVALKLEREAGYYECPHCHTRYVPTLKAVVFAPHRGRSRKMKCPCCGKKGYHKKVLEP</sequence>
<dbReference type="Proteomes" id="UP000886749">
    <property type="component" value="Unassembled WGS sequence"/>
</dbReference>